<dbReference type="InterPro" id="IPR008254">
    <property type="entry name" value="Flavodoxin/NO_synth"/>
</dbReference>
<protein>
    <submittedName>
        <fullName evidence="9">Flavodoxin</fullName>
    </submittedName>
</protein>
<dbReference type="GO" id="GO:0016651">
    <property type="term" value="F:oxidoreductase activity, acting on NAD(P)H"/>
    <property type="evidence" value="ECO:0007669"/>
    <property type="project" value="UniProtKB-ARBA"/>
</dbReference>
<dbReference type="InterPro" id="IPR029039">
    <property type="entry name" value="Flavoprotein-like_sf"/>
</dbReference>
<organism evidence="9 10">
    <name type="scientific">Lacticaseibacillus paracasei NRIC 0644</name>
    <dbReference type="NCBI Taxonomy" id="1435038"/>
    <lineage>
        <taxon>Bacteria</taxon>
        <taxon>Bacillati</taxon>
        <taxon>Bacillota</taxon>
        <taxon>Bacilli</taxon>
        <taxon>Lactobacillales</taxon>
        <taxon>Lactobacillaceae</taxon>
        <taxon>Lacticaseibacillus</taxon>
    </lineage>
</organism>
<reference evidence="10" key="1">
    <citation type="submission" date="2014-05" db="EMBL/GenBank/DDBJ databases">
        <title>Whole genome sequencing of Lactobacillus casei NRIC0644.</title>
        <authorList>
            <person name="Atarashi H."/>
            <person name="Yoshida Y."/>
            <person name="Fujimura S."/>
            <person name="Tanaka N."/>
            <person name="Shiwa Y."/>
            <person name="Yoshikawa H."/>
            <person name="Okada S."/>
            <person name="Nakagawa J."/>
        </authorList>
    </citation>
    <scope>NUCLEOTIDE SEQUENCE [LARGE SCALE GENOMIC DNA]</scope>
    <source>
        <strain evidence="10">NRIC0644</strain>
    </source>
</reference>
<comment type="caution">
    <text evidence="9">The sequence shown here is derived from an EMBL/GenBank/DDBJ whole genome shotgun (WGS) entry which is preliminary data.</text>
</comment>
<dbReference type="RefSeq" id="WP_003568753.1">
    <property type="nucleotide sequence ID" value="NZ_BAYM01000101.1"/>
</dbReference>
<accession>A0A0C9PQF9</accession>
<feature type="domain" description="Flavodoxin-like" evidence="8">
    <location>
        <begin position="3"/>
        <end position="145"/>
    </location>
</feature>
<dbReference type="GeneID" id="57088945"/>
<keyword evidence="4" id="KW-0813">Transport</keyword>
<dbReference type="PANTHER" id="PTHR42809:SF1">
    <property type="entry name" value="FLAVODOXIN 1"/>
    <property type="match status" value="1"/>
</dbReference>
<dbReference type="SUPFAM" id="SSF52218">
    <property type="entry name" value="Flavoproteins"/>
    <property type="match status" value="1"/>
</dbReference>
<evidence type="ECO:0000256" key="4">
    <source>
        <dbReference type="ARBA" id="ARBA00022448"/>
    </source>
</evidence>
<dbReference type="InterPro" id="IPR050619">
    <property type="entry name" value="Flavodoxin"/>
</dbReference>
<evidence type="ECO:0000256" key="5">
    <source>
        <dbReference type="ARBA" id="ARBA00022630"/>
    </source>
</evidence>
<dbReference type="GO" id="GO:0010181">
    <property type="term" value="F:FMN binding"/>
    <property type="evidence" value="ECO:0007669"/>
    <property type="project" value="InterPro"/>
</dbReference>
<evidence type="ECO:0000259" key="8">
    <source>
        <dbReference type="PROSITE" id="PS50902"/>
    </source>
</evidence>
<dbReference type="Gene3D" id="3.40.50.360">
    <property type="match status" value="1"/>
</dbReference>
<keyword evidence="5" id="KW-0285">Flavoprotein</keyword>
<proteinExistence type="inferred from homology"/>
<dbReference type="Proteomes" id="UP000032552">
    <property type="component" value="Unassembled WGS sequence"/>
</dbReference>
<dbReference type="Pfam" id="PF00258">
    <property type="entry name" value="Flavodoxin_1"/>
    <property type="match status" value="1"/>
</dbReference>
<dbReference type="AlphaFoldDB" id="A0A0C9PQF9"/>
<keyword evidence="6" id="KW-0288">FMN</keyword>
<evidence type="ECO:0000313" key="10">
    <source>
        <dbReference type="Proteomes" id="UP000032552"/>
    </source>
</evidence>
<evidence type="ECO:0000256" key="3">
    <source>
        <dbReference type="ARBA" id="ARBA00005267"/>
    </source>
</evidence>
<evidence type="ECO:0000313" key="9">
    <source>
        <dbReference type="EMBL" id="GAN37216.1"/>
    </source>
</evidence>
<comment type="function">
    <text evidence="2">Low-potential electron donor to a number of redox enzymes.</text>
</comment>
<gene>
    <name evidence="9" type="ORF">LC0644_1805</name>
</gene>
<name>A0A0C9PQF9_LACPA</name>
<keyword evidence="7" id="KW-0249">Electron transport</keyword>
<sequence>MKAIILYASITGNAKGMARIEQQFFEHYGWDVTLGEMIQTDPTTIKHYDVLVLATYTWTGGVIPEETEDFYEDLSKLDFSAKPLVFGVLGTGDPYYGKDYNTAPELFEAVLAASGAVQGADPVKIALNVKQEEMPQFAAFTKSLIAKAEALQADK</sequence>
<dbReference type="EMBL" id="BAYM01000101">
    <property type="protein sequence ID" value="GAN37216.1"/>
    <property type="molecule type" value="Genomic_DNA"/>
</dbReference>
<comment type="cofactor">
    <cofactor evidence="1">
        <name>FMN</name>
        <dbReference type="ChEBI" id="CHEBI:58210"/>
    </cofactor>
</comment>
<evidence type="ECO:0000256" key="1">
    <source>
        <dbReference type="ARBA" id="ARBA00001917"/>
    </source>
</evidence>
<dbReference type="PROSITE" id="PS50902">
    <property type="entry name" value="FLAVODOXIN_LIKE"/>
    <property type="match status" value="1"/>
</dbReference>
<dbReference type="PANTHER" id="PTHR42809">
    <property type="entry name" value="FLAVODOXIN 2"/>
    <property type="match status" value="1"/>
</dbReference>
<evidence type="ECO:0000256" key="6">
    <source>
        <dbReference type="ARBA" id="ARBA00022643"/>
    </source>
</evidence>
<evidence type="ECO:0000256" key="2">
    <source>
        <dbReference type="ARBA" id="ARBA00003297"/>
    </source>
</evidence>
<evidence type="ECO:0000256" key="7">
    <source>
        <dbReference type="ARBA" id="ARBA00022982"/>
    </source>
</evidence>
<comment type="similarity">
    <text evidence="3">Belongs to the flavodoxin family.</text>
</comment>